<feature type="domain" description="C2H2-type" evidence="10">
    <location>
        <begin position="100"/>
        <end position="129"/>
    </location>
</feature>
<dbReference type="Pfam" id="PF26176">
    <property type="entry name" value="zf_C2H2_17_2"/>
    <property type="match status" value="1"/>
</dbReference>
<feature type="region of interest" description="Disordered" evidence="9">
    <location>
        <begin position="73"/>
        <end position="95"/>
    </location>
</feature>
<evidence type="ECO:0000256" key="3">
    <source>
        <dbReference type="ARBA" id="ARBA00022737"/>
    </source>
</evidence>
<dbReference type="InterPro" id="IPR036236">
    <property type="entry name" value="Znf_C2H2_sf"/>
</dbReference>
<dbReference type="AlphaFoldDB" id="N1QKN6"/>
<dbReference type="GO" id="GO:0008270">
    <property type="term" value="F:zinc ion binding"/>
    <property type="evidence" value="ECO:0007669"/>
    <property type="project" value="UniProtKB-KW"/>
</dbReference>
<reference evidence="11 12" key="1">
    <citation type="journal article" date="2012" name="PLoS Pathog.">
        <title>Diverse lifestyles and strategies of plant pathogenesis encoded in the genomes of eighteen Dothideomycetes fungi.</title>
        <authorList>
            <person name="Ohm R.A."/>
            <person name="Feau N."/>
            <person name="Henrissat B."/>
            <person name="Schoch C.L."/>
            <person name="Horwitz B.A."/>
            <person name="Barry K.W."/>
            <person name="Condon B.J."/>
            <person name="Copeland A.C."/>
            <person name="Dhillon B."/>
            <person name="Glaser F."/>
            <person name="Hesse C.N."/>
            <person name="Kosti I."/>
            <person name="LaButti K."/>
            <person name="Lindquist E.A."/>
            <person name="Lucas S."/>
            <person name="Salamov A.A."/>
            <person name="Bradshaw R.E."/>
            <person name="Ciuffetti L."/>
            <person name="Hamelin R.C."/>
            <person name="Kema G.H.J."/>
            <person name="Lawrence C."/>
            <person name="Scott J.A."/>
            <person name="Spatafora J.W."/>
            <person name="Turgeon B.G."/>
            <person name="de Wit P.J.G.M."/>
            <person name="Zhong S."/>
            <person name="Goodwin S.B."/>
            <person name="Grigoriev I.V."/>
        </authorList>
    </citation>
    <scope>NUCLEOTIDE SEQUENCE [LARGE SCALE GENOMIC DNA]</scope>
    <source>
        <strain evidence="11 12">SO2202</strain>
    </source>
</reference>
<name>N1QKN6_SPHMS</name>
<evidence type="ECO:0000256" key="4">
    <source>
        <dbReference type="ARBA" id="ARBA00022771"/>
    </source>
</evidence>
<dbReference type="InterPro" id="IPR059095">
    <property type="entry name" value="Znf_C2H2_17_2nd"/>
</dbReference>
<dbReference type="SUPFAM" id="SSF57667">
    <property type="entry name" value="beta-beta-alpha zinc fingers"/>
    <property type="match status" value="3"/>
</dbReference>
<keyword evidence="4 8" id="KW-0863">Zinc-finger</keyword>
<dbReference type="PANTHER" id="PTHR24404">
    <property type="entry name" value="ZINC FINGER PROTEIN"/>
    <property type="match status" value="1"/>
</dbReference>
<proteinExistence type="predicted"/>
<keyword evidence="2" id="KW-0479">Metal-binding</keyword>
<dbReference type="GO" id="GO:0003700">
    <property type="term" value="F:DNA-binding transcription factor activity"/>
    <property type="evidence" value="ECO:0007669"/>
    <property type="project" value="TreeGrafter"/>
</dbReference>
<evidence type="ECO:0000256" key="1">
    <source>
        <dbReference type="ARBA" id="ARBA00004123"/>
    </source>
</evidence>
<keyword evidence="12" id="KW-1185">Reference proteome</keyword>
<feature type="domain" description="C2H2-type" evidence="10">
    <location>
        <begin position="200"/>
        <end position="230"/>
    </location>
</feature>
<feature type="region of interest" description="Disordered" evidence="9">
    <location>
        <begin position="588"/>
        <end position="609"/>
    </location>
</feature>
<evidence type="ECO:0000256" key="2">
    <source>
        <dbReference type="ARBA" id="ARBA00022723"/>
    </source>
</evidence>
<evidence type="ECO:0000256" key="9">
    <source>
        <dbReference type="SAM" id="MobiDB-lite"/>
    </source>
</evidence>
<evidence type="ECO:0000259" key="10">
    <source>
        <dbReference type="PROSITE" id="PS50157"/>
    </source>
</evidence>
<evidence type="ECO:0000256" key="5">
    <source>
        <dbReference type="ARBA" id="ARBA00022833"/>
    </source>
</evidence>
<gene>
    <name evidence="11" type="ORF">SEPMUDRAFT_145979</name>
</gene>
<dbReference type="Gene3D" id="3.30.160.60">
    <property type="entry name" value="Classic Zinc Finger"/>
    <property type="match status" value="5"/>
</dbReference>
<dbReference type="HOGENOM" id="CLU_002678_91_1_1"/>
<dbReference type="OMA" id="MLTGEGY"/>
<dbReference type="PROSITE" id="PS50157">
    <property type="entry name" value="ZINC_FINGER_C2H2_2"/>
    <property type="match status" value="5"/>
</dbReference>
<dbReference type="PANTHER" id="PTHR24404:SF110">
    <property type="entry name" value="C2H2-TYPE DOMAIN-CONTAINING PROTEIN"/>
    <property type="match status" value="1"/>
</dbReference>
<protein>
    <recommendedName>
        <fullName evidence="10">C2H2-type domain-containing protein</fullName>
    </recommendedName>
</protein>
<dbReference type="Proteomes" id="UP000016931">
    <property type="component" value="Unassembled WGS sequence"/>
</dbReference>
<feature type="domain" description="C2H2-type" evidence="10">
    <location>
        <begin position="130"/>
        <end position="160"/>
    </location>
</feature>
<dbReference type="OrthoDB" id="4748970at2759"/>
<dbReference type="eggNOG" id="KOG1721">
    <property type="taxonomic scope" value="Eukaryota"/>
</dbReference>
<evidence type="ECO:0000256" key="6">
    <source>
        <dbReference type="ARBA" id="ARBA00023125"/>
    </source>
</evidence>
<dbReference type="InterPro" id="IPR050589">
    <property type="entry name" value="Ikaros_C2H2-ZF"/>
</dbReference>
<keyword evidence="5" id="KW-0862">Zinc</keyword>
<sequence length="609" mass="68397">MMSMASSPVGKRKRAGPIETVLGELYVDTTPRKKRARFDANAYANEHGEDDPDHDTESYAGSYTAYANSINTTHTINETETPVTDASSTRSKTKPREKKYACTWPDCVKKYARPVQLQAHINSHTGARPYKCIEDGCDKEFSKREHLTRHLKDKHGSNTFTCLHLIFNSNRGIQEECGRSFPSQTKLKRHLAAHEDKEDTTCSWDGCGKVFRKQDTLQRHIKADHLGEDAYLCTIKTVDGHRCGKSFSTPSQLRSHERKEHEEPKYICDICVNTGAPPPVEFIVNDLDDEFLPGPEDTLALDEEPDHGMMDTLSLEEKSATAPGPGRFITLHELQRHNKLFHPPTCHECRKVCRSQKELVAHMDIVHSDAPKPSPAKRFVCPYDGCDRSTIENGFAKKGNMQQHVKSTHAKHQKFVCGEFDTTGIDKLNGWTRIGCGRVMNTKGSLIGHIRTQHMGLPALVGKRTGLLDKDRKYHISKRPSAAGGVISGEEHNNHDVDMGGDPASARMLSFITGYGYDQVRPFACLEKSKGCQGRFTKVYELAYHMEMTHDWNVDDINDAIEDPDTFAPDCGHGKEDDLALRQMLETELGRSQSSQQNMAEPFLQAMQN</sequence>
<dbReference type="Pfam" id="PF00096">
    <property type="entry name" value="zf-C2H2"/>
    <property type="match status" value="4"/>
</dbReference>
<dbReference type="GO" id="GO:0000978">
    <property type="term" value="F:RNA polymerase II cis-regulatory region sequence-specific DNA binding"/>
    <property type="evidence" value="ECO:0007669"/>
    <property type="project" value="TreeGrafter"/>
</dbReference>
<evidence type="ECO:0000313" key="11">
    <source>
        <dbReference type="EMBL" id="EMF16847.1"/>
    </source>
</evidence>
<feature type="domain" description="C2H2-type" evidence="10">
    <location>
        <begin position="231"/>
        <end position="266"/>
    </location>
</feature>
<dbReference type="GO" id="GO:0006357">
    <property type="term" value="P:regulation of transcription by RNA polymerase II"/>
    <property type="evidence" value="ECO:0007669"/>
    <property type="project" value="TreeGrafter"/>
</dbReference>
<dbReference type="SMART" id="SM00355">
    <property type="entry name" value="ZnF_C2H2"/>
    <property type="match status" value="9"/>
</dbReference>
<feature type="domain" description="C2H2-type" evidence="10">
    <location>
        <begin position="160"/>
        <end position="199"/>
    </location>
</feature>
<dbReference type="PROSITE" id="PS00028">
    <property type="entry name" value="ZINC_FINGER_C2H2_1"/>
    <property type="match status" value="4"/>
</dbReference>
<dbReference type="GO" id="GO:0005634">
    <property type="term" value="C:nucleus"/>
    <property type="evidence" value="ECO:0007669"/>
    <property type="project" value="UniProtKB-SubCell"/>
</dbReference>
<comment type="subcellular location">
    <subcellularLocation>
        <location evidence="1">Nucleus</location>
    </subcellularLocation>
</comment>
<evidence type="ECO:0000256" key="7">
    <source>
        <dbReference type="ARBA" id="ARBA00023242"/>
    </source>
</evidence>
<dbReference type="STRING" id="692275.N1QKN6"/>
<dbReference type="InterPro" id="IPR013087">
    <property type="entry name" value="Znf_C2H2_type"/>
</dbReference>
<dbReference type="EMBL" id="KB456260">
    <property type="protein sequence ID" value="EMF16847.1"/>
    <property type="molecule type" value="Genomic_DNA"/>
</dbReference>
<keyword evidence="6" id="KW-0238">DNA-binding</keyword>
<organism evidence="11 12">
    <name type="scientific">Sphaerulina musiva (strain SO2202)</name>
    <name type="common">Poplar stem canker fungus</name>
    <name type="synonym">Septoria musiva</name>
    <dbReference type="NCBI Taxonomy" id="692275"/>
    <lineage>
        <taxon>Eukaryota</taxon>
        <taxon>Fungi</taxon>
        <taxon>Dikarya</taxon>
        <taxon>Ascomycota</taxon>
        <taxon>Pezizomycotina</taxon>
        <taxon>Dothideomycetes</taxon>
        <taxon>Dothideomycetidae</taxon>
        <taxon>Mycosphaerellales</taxon>
        <taxon>Mycosphaerellaceae</taxon>
        <taxon>Sphaerulina</taxon>
    </lineage>
</organism>
<feature type="compositionally biased region" description="Polar residues" evidence="9">
    <location>
        <begin position="590"/>
        <end position="599"/>
    </location>
</feature>
<keyword evidence="7" id="KW-0539">Nucleus</keyword>
<dbReference type="RefSeq" id="XP_016764968.1">
    <property type="nucleotide sequence ID" value="XM_016903384.1"/>
</dbReference>
<evidence type="ECO:0000256" key="8">
    <source>
        <dbReference type="PROSITE-ProRule" id="PRU00042"/>
    </source>
</evidence>
<accession>N1QKN6</accession>
<evidence type="ECO:0000313" key="12">
    <source>
        <dbReference type="Proteomes" id="UP000016931"/>
    </source>
</evidence>
<keyword evidence="3" id="KW-0677">Repeat</keyword>
<dbReference type="GeneID" id="27900521"/>